<dbReference type="Proteomes" id="UP001595886">
    <property type="component" value="Unassembled WGS sequence"/>
</dbReference>
<sequence>MVMTFVLVWSLASCAARVPDAEAIRAAIGEMAAAAEARRTGDVLERIAADFTGNDGEFDRAGLERLLRARVLAAQSAGVSIGRVEVELDGDRAVARFEMTLTDGSGRWLPDRRFVLDVTTGWRREGRDWLCYNASWSSDAR</sequence>
<dbReference type="SUPFAM" id="SSF54427">
    <property type="entry name" value="NTF2-like"/>
    <property type="match status" value="1"/>
</dbReference>
<gene>
    <name evidence="1" type="ORF">ACFO6Q_08955</name>
</gene>
<reference evidence="2" key="1">
    <citation type="journal article" date="2019" name="Int. J. Syst. Evol. Microbiol.">
        <title>The Global Catalogue of Microorganisms (GCM) 10K type strain sequencing project: providing services to taxonomists for standard genome sequencing and annotation.</title>
        <authorList>
            <consortium name="The Broad Institute Genomics Platform"/>
            <consortium name="The Broad Institute Genome Sequencing Center for Infectious Disease"/>
            <person name="Wu L."/>
            <person name="Ma J."/>
        </authorList>
    </citation>
    <scope>NUCLEOTIDE SEQUENCE [LARGE SCALE GENOMIC DNA]</scope>
    <source>
        <strain evidence="2">CCUG 30340</strain>
    </source>
</reference>
<name>A0ABV9QUJ7_9GAMM</name>
<organism evidence="1 2">
    <name type="scientific">Dokdonella ginsengisoli</name>
    <dbReference type="NCBI Taxonomy" id="363846"/>
    <lineage>
        <taxon>Bacteria</taxon>
        <taxon>Pseudomonadati</taxon>
        <taxon>Pseudomonadota</taxon>
        <taxon>Gammaproteobacteria</taxon>
        <taxon>Lysobacterales</taxon>
        <taxon>Rhodanobacteraceae</taxon>
        <taxon>Dokdonella</taxon>
    </lineage>
</organism>
<dbReference type="EMBL" id="JBHSHD010000007">
    <property type="protein sequence ID" value="MFC4820453.1"/>
    <property type="molecule type" value="Genomic_DNA"/>
</dbReference>
<proteinExistence type="predicted"/>
<dbReference type="InterPro" id="IPR032710">
    <property type="entry name" value="NTF2-like_dom_sf"/>
</dbReference>
<accession>A0ABV9QUJ7</accession>
<evidence type="ECO:0000313" key="2">
    <source>
        <dbReference type="Proteomes" id="UP001595886"/>
    </source>
</evidence>
<keyword evidence="2" id="KW-1185">Reference proteome</keyword>
<comment type="caution">
    <text evidence="1">The sequence shown here is derived from an EMBL/GenBank/DDBJ whole genome shotgun (WGS) entry which is preliminary data.</text>
</comment>
<protein>
    <submittedName>
        <fullName evidence="1">Nuclear transport factor 2 family protein</fullName>
    </submittedName>
</protein>
<dbReference type="Gene3D" id="3.10.450.50">
    <property type="match status" value="1"/>
</dbReference>
<evidence type="ECO:0000313" key="1">
    <source>
        <dbReference type="EMBL" id="MFC4820453.1"/>
    </source>
</evidence>